<evidence type="ECO:0000313" key="14">
    <source>
        <dbReference type="EMBL" id="SCJ86062.1"/>
    </source>
</evidence>
<dbReference type="GO" id="GO:0015297">
    <property type="term" value="F:antiporter activity"/>
    <property type="evidence" value="ECO:0007669"/>
    <property type="project" value="UniProtKB-KW"/>
</dbReference>
<dbReference type="EMBL" id="FMHG01000002">
    <property type="protein sequence ID" value="SCJ86062.1"/>
    <property type="molecule type" value="Genomic_DNA"/>
</dbReference>
<dbReference type="AlphaFoldDB" id="A0A1C6JVB4"/>
<keyword evidence="7" id="KW-1003">Cell membrane</keyword>
<evidence type="ECO:0000256" key="3">
    <source>
        <dbReference type="ARBA" id="ARBA00010199"/>
    </source>
</evidence>
<dbReference type="InterPro" id="IPR048279">
    <property type="entry name" value="MdtK-like"/>
</dbReference>
<keyword evidence="10" id="KW-0406">Ion transport</keyword>
<feature type="transmembrane region" description="Helical" evidence="13">
    <location>
        <begin position="12"/>
        <end position="31"/>
    </location>
</feature>
<feature type="transmembrane region" description="Helical" evidence="13">
    <location>
        <begin position="134"/>
        <end position="153"/>
    </location>
</feature>
<dbReference type="NCBIfam" id="TIGR00797">
    <property type="entry name" value="matE"/>
    <property type="match status" value="1"/>
</dbReference>
<feature type="transmembrane region" description="Helical" evidence="13">
    <location>
        <begin position="165"/>
        <end position="189"/>
    </location>
</feature>
<reference evidence="14" key="1">
    <citation type="submission" date="2015-09" db="EMBL/GenBank/DDBJ databases">
        <authorList>
            <consortium name="Pathogen Informatics"/>
        </authorList>
    </citation>
    <scope>NUCLEOTIDE SEQUENCE</scope>
    <source>
        <strain evidence="14">2789STDY5834896</strain>
    </source>
</reference>
<dbReference type="Pfam" id="PF01554">
    <property type="entry name" value="MatE"/>
    <property type="match status" value="2"/>
</dbReference>
<feature type="transmembrane region" description="Helical" evidence="13">
    <location>
        <begin position="316"/>
        <end position="335"/>
    </location>
</feature>
<feature type="transmembrane region" description="Helical" evidence="13">
    <location>
        <begin position="58"/>
        <end position="82"/>
    </location>
</feature>
<evidence type="ECO:0000256" key="1">
    <source>
        <dbReference type="ARBA" id="ARBA00003408"/>
    </source>
</evidence>
<comment type="function">
    <text evidence="1">Multidrug efflux pump.</text>
</comment>
<name>A0A1C6JVB4_9FIRM</name>
<dbReference type="GO" id="GO:0006811">
    <property type="term" value="P:monoatomic ion transport"/>
    <property type="evidence" value="ECO:0007669"/>
    <property type="project" value="UniProtKB-KW"/>
</dbReference>
<feature type="transmembrane region" description="Helical" evidence="13">
    <location>
        <begin position="94"/>
        <end position="114"/>
    </location>
</feature>
<evidence type="ECO:0000256" key="4">
    <source>
        <dbReference type="ARBA" id="ARBA00020268"/>
    </source>
</evidence>
<dbReference type="PANTHER" id="PTHR43298">
    <property type="entry name" value="MULTIDRUG RESISTANCE PROTEIN NORM-RELATED"/>
    <property type="match status" value="1"/>
</dbReference>
<proteinExistence type="inferred from homology"/>
<feature type="transmembrane region" description="Helical" evidence="13">
    <location>
        <begin position="356"/>
        <end position="378"/>
    </location>
</feature>
<keyword evidence="9 13" id="KW-1133">Transmembrane helix</keyword>
<evidence type="ECO:0000256" key="11">
    <source>
        <dbReference type="ARBA" id="ARBA00023136"/>
    </source>
</evidence>
<feature type="transmembrane region" description="Helical" evidence="13">
    <location>
        <begin position="398"/>
        <end position="431"/>
    </location>
</feature>
<evidence type="ECO:0000256" key="7">
    <source>
        <dbReference type="ARBA" id="ARBA00022475"/>
    </source>
</evidence>
<feature type="transmembrane region" description="Helical" evidence="13">
    <location>
        <begin position="237"/>
        <end position="258"/>
    </location>
</feature>
<accession>A0A1C6JVB4</accession>
<comment type="similarity">
    <text evidence="3">Belongs to the multi antimicrobial extrusion (MATE) (TC 2.A.66.1) family.</text>
</comment>
<keyword evidence="11 13" id="KW-0472">Membrane</keyword>
<keyword evidence="8 13" id="KW-0812">Transmembrane</keyword>
<evidence type="ECO:0000256" key="2">
    <source>
        <dbReference type="ARBA" id="ARBA00004651"/>
    </source>
</evidence>
<keyword evidence="6" id="KW-0050">Antiport</keyword>
<organism evidence="14">
    <name type="scientific">uncultured Anaerotruncus sp</name>
    <dbReference type="NCBI Taxonomy" id="905011"/>
    <lineage>
        <taxon>Bacteria</taxon>
        <taxon>Bacillati</taxon>
        <taxon>Bacillota</taxon>
        <taxon>Clostridia</taxon>
        <taxon>Eubacteriales</taxon>
        <taxon>Oscillospiraceae</taxon>
        <taxon>Anaerotruncus</taxon>
        <taxon>environmental samples</taxon>
    </lineage>
</organism>
<dbReference type="InterPro" id="IPR050222">
    <property type="entry name" value="MATE_MdtK"/>
</dbReference>
<dbReference type="GO" id="GO:0042910">
    <property type="term" value="F:xenobiotic transmembrane transporter activity"/>
    <property type="evidence" value="ECO:0007669"/>
    <property type="project" value="InterPro"/>
</dbReference>
<evidence type="ECO:0000256" key="13">
    <source>
        <dbReference type="SAM" id="Phobius"/>
    </source>
</evidence>
<gene>
    <name evidence="14" type="primary">mepA_13</name>
    <name evidence="14" type="ORF">SAMEA3545359_02320</name>
</gene>
<keyword evidence="5" id="KW-0813">Transport</keyword>
<sequence>MHSDMTTGPARRTILLFSLPIMGASLLQVLYNLVDSIIVGNFVSSSALGAVGLTAPMAWLLGAVGTGLGSGTCIAISQYFGARRQREMREVITAAYLLAAAAGIAVTLLCALTAKPLIWGFMKTPAAMRQNSLGYYLVYCGGLIFQLLYNVTYGALRAYGNSKGALLFLLISAVLNVALDCLFVIALHWGVVGAAAATVISQAGSAVASILYLRRLFPDLLPGRLFLRSWRRRSWQLTRLSVPIMFQGMVSSMGFIVLQRLVNSFGTASIEGFSALQRIEQLAHIPSESFSAAMASFVGQNIGAGQVDRAKKGYRVTVQMGVCISAVLAVLIILLDRRLLCMFGISGQALLRGKEHLDLLMLFIWVSTISTITCGFLQGAGDVKVPAASGFISLGIRLALSFALAGTAVGFRCYYVSMPPAWVIACLFVVWRYRSGRWKRFKIT</sequence>
<feature type="transmembrane region" description="Helical" evidence="13">
    <location>
        <begin position="195"/>
        <end position="217"/>
    </location>
</feature>
<evidence type="ECO:0000256" key="5">
    <source>
        <dbReference type="ARBA" id="ARBA00022448"/>
    </source>
</evidence>
<evidence type="ECO:0000256" key="8">
    <source>
        <dbReference type="ARBA" id="ARBA00022692"/>
    </source>
</evidence>
<dbReference type="CDD" id="cd13138">
    <property type="entry name" value="MATE_yoeA_like"/>
    <property type="match status" value="1"/>
</dbReference>
<dbReference type="InterPro" id="IPR002528">
    <property type="entry name" value="MATE_fam"/>
</dbReference>
<evidence type="ECO:0000256" key="12">
    <source>
        <dbReference type="ARBA" id="ARBA00031636"/>
    </source>
</evidence>
<dbReference type="PIRSF" id="PIRSF006603">
    <property type="entry name" value="DinF"/>
    <property type="match status" value="1"/>
</dbReference>
<protein>
    <recommendedName>
        <fullName evidence="4">Probable multidrug resistance protein NorM</fullName>
    </recommendedName>
    <alternativeName>
        <fullName evidence="12">Multidrug-efflux transporter</fullName>
    </alternativeName>
</protein>
<evidence type="ECO:0000256" key="6">
    <source>
        <dbReference type="ARBA" id="ARBA00022449"/>
    </source>
</evidence>
<comment type="subcellular location">
    <subcellularLocation>
        <location evidence="2">Cell membrane</location>
        <topology evidence="2">Multi-pass membrane protein</topology>
    </subcellularLocation>
</comment>
<evidence type="ECO:0000256" key="9">
    <source>
        <dbReference type="ARBA" id="ARBA00022989"/>
    </source>
</evidence>
<dbReference type="PANTHER" id="PTHR43298:SF2">
    <property type="entry name" value="FMN_FAD EXPORTER YEEO-RELATED"/>
    <property type="match status" value="1"/>
</dbReference>
<evidence type="ECO:0000256" key="10">
    <source>
        <dbReference type="ARBA" id="ARBA00023065"/>
    </source>
</evidence>
<dbReference type="GO" id="GO:0005886">
    <property type="term" value="C:plasma membrane"/>
    <property type="evidence" value="ECO:0007669"/>
    <property type="project" value="UniProtKB-SubCell"/>
</dbReference>